<dbReference type="STRING" id="135208.A0A4Z0A822"/>
<comment type="pathway">
    <text evidence="1">Protein modification; protein sumoylation.</text>
</comment>
<dbReference type="InterPro" id="IPR023321">
    <property type="entry name" value="PINIT"/>
</dbReference>
<feature type="region of interest" description="Disordered" evidence="3">
    <location>
        <begin position="322"/>
        <end position="497"/>
    </location>
</feature>
<reference evidence="5 6" key="1">
    <citation type="submission" date="2019-02" db="EMBL/GenBank/DDBJ databases">
        <title>Genome sequencing of the rare red list fungi Hericium alpestre (H. flagellum).</title>
        <authorList>
            <person name="Buettner E."/>
            <person name="Kellner H."/>
        </authorList>
    </citation>
    <scope>NUCLEOTIDE SEQUENCE [LARGE SCALE GENOMIC DNA]</scope>
    <source>
        <strain evidence="5 6">DSM 108284</strain>
    </source>
</reference>
<dbReference type="PROSITE" id="PS51466">
    <property type="entry name" value="PINIT"/>
    <property type="match status" value="1"/>
</dbReference>
<evidence type="ECO:0000313" key="5">
    <source>
        <dbReference type="EMBL" id="TFY82640.1"/>
    </source>
</evidence>
<dbReference type="EMBL" id="SFCI01000090">
    <property type="protein sequence ID" value="TFY82640.1"/>
    <property type="molecule type" value="Genomic_DNA"/>
</dbReference>
<evidence type="ECO:0000256" key="3">
    <source>
        <dbReference type="SAM" id="MobiDB-lite"/>
    </source>
</evidence>
<comment type="similarity">
    <text evidence="2">Belongs to the PIAS family.</text>
</comment>
<dbReference type="Gene3D" id="2.60.120.780">
    <property type="entry name" value="PINIT domain"/>
    <property type="match status" value="1"/>
</dbReference>
<evidence type="ECO:0000256" key="2">
    <source>
        <dbReference type="ARBA" id="ARBA00005383"/>
    </source>
</evidence>
<proteinExistence type="inferred from homology"/>
<accession>A0A4Z0A822</accession>
<evidence type="ECO:0000259" key="4">
    <source>
        <dbReference type="PROSITE" id="PS51466"/>
    </source>
</evidence>
<sequence length="539" mass="59513">MLSKSGKKQDLIDRIIHIITDWKMANNVEKWNKARAVFYQVRNSGMYSSSASTGVAAFTPSTYPTATQTKPYMGATVASSNVPRYDPFTSPRKPSLPSSSAIPAPKPSIRFKPSPFYKIVEMVSNLVECPESTSATDRRQSTLTFTLTPEHHKILCIAGSCRHQLRLYCTSSSYYALGRTNTNLCPIEFPPTCEVRINGLQINANMKGLKKKPGTAPPADLTRFYRNIGQNRLEMVYVNSQAPQGQPPPPPKKYYMAVMLVEVTTTEELIERLKKRKFRSSADIVANSTDRFIRYFEEILKATPDSVEDVVVEVDGEWHTSDNKYGSANWKASHVTAPPTTVSPSRSPSRALASSSAGPKADVEVFELDSDDDDEGRVNRELSPSWRAQSSMVSQPPDSQVIDLTGDSDDEEPVPVRPTKRKAVDDVPSPTEQIWKKSRVDPPPSTVMRSFNGNVNTSASASSPSGSNIGARPSHLNGVPSQLSPSNTPQLSSTYPNVSFAPPYIMPYYSTPNSTLPSREMTDAFNRAYIDRAAPRWPS</sequence>
<comment type="caution">
    <text evidence="5">The sequence shown here is derived from an EMBL/GenBank/DDBJ whole genome shotgun (WGS) entry which is preliminary data.</text>
</comment>
<evidence type="ECO:0000256" key="1">
    <source>
        <dbReference type="ARBA" id="ARBA00004718"/>
    </source>
</evidence>
<feature type="compositionally biased region" description="Polar residues" evidence="3">
    <location>
        <begin position="386"/>
        <end position="398"/>
    </location>
</feature>
<feature type="compositionally biased region" description="Low complexity" evidence="3">
    <location>
        <begin position="458"/>
        <end position="467"/>
    </location>
</feature>
<dbReference type="GO" id="GO:0016925">
    <property type="term" value="P:protein sumoylation"/>
    <property type="evidence" value="ECO:0007669"/>
    <property type="project" value="UniProtKB-UniPathway"/>
</dbReference>
<feature type="domain" description="PINIT" evidence="4">
    <location>
        <begin position="94"/>
        <end position="264"/>
    </location>
</feature>
<keyword evidence="6" id="KW-1185">Reference proteome</keyword>
<name>A0A4Z0A822_9AGAM</name>
<dbReference type="OrthoDB" id="28127at2759"/>
<organism evidence="5 6">
    <name type="scientific">Hericium alpestre</name>
    <dbReference type="NCBI Taxonomy" id="135208"/>
    <lineage>
        <taxon>Eukaryota</taxon>
        <taxon>Fungi</taxon>
        <taxon>Dikarya</taxon>
        <taxon>Basidiomycota</taxon>
        <taxon>Agaricomycotina</taxon>
        <taxon>Agaricomycetes</taxon>
        <taxon>Russulales</taxon>
        <taxon>Hericiaceae</taxon>
        <taxon>Hericium</taxon>
    </lineage>
</organism>
<feature type="compositionally biased region" description="Polar residues" evidence="3">
    <location>
        <begin position="447"/>
        <end position="457"/>
    </location>
</feature>
<dbReference type="UniPathway" id="UPA00886"/>
<feature type="compositionally biased region" description="Acidic residues" evidence="3">
    <location>
        <begin position="364"/>
        <end position="375"/>
    </location>
</feature>
<gene>
    <name evidence="5" type="ORF">EWM64_g1371</name>
</gene>
<evidence type="ECO:0000313" key="6">
    <source>
        <dbReference type="Proteomes" id="UP000298061"/>
    </source>
</evidence>
<dbReference type="Proteomes" id="UP000298061">
    <property type="component" value="Unassembled WGS sequence"/>
</dbReference>
<dbReference type="AlphaFoldDB" id="A0A4Z0A822"/>
<feature type="compositionally biased region" description="Low complexity" evidence="3">
    <location>
        <begin position="335"/>
        <end position="357"/>
    </location>
</feature>
<dbReference type="InterPro" id="IPR038654">
    <property type="entry name" value="PINIT_sf"/>
</dbReference>
<dbReference type="Pfam" id="PF14324">
    <property type="entry name" value="PINIT"/>
    <property type="match status" value="1"/>
</dbReference>
<feature type="compositionally biased region" description="Polar residues" evidence="3">
    <location>
        <begin position="479"/>
        <end position="497"/>
    </location>
</feature>
<protein>
    <recommendedName>
        <fullName evidence="4">PINIT domain-containing protein</fullName>
    </recommendedName>
</protein>